<dbReference type="OrthoDB" id="883856at2"/>
<dbReference type="EMBL" id="QFRI01000001">
    <property type="protein sequence ID" value="PWH83819.1"/>
    <property type="molecule type" value="Genomic_DNA"/>
</dbReference>
<feature type="domain" description="N-acetyltransferase" evidence="4">
    <location>
        <begin position="10"/>
        <end position="150"/>
    </location>
</feature>
<evidence type="ECO:0000259" key="4">
    <source>
        <dbReference type="Pfam" id="PF13302"/>
    </source>
</evidence>
<proteinExistence type="inferred from homology"/>
<dbReference type="SUPFAM" id="SSF55729">
    <property type="entry name" value="Acyl-CoA N-acyltransferases (Nat)"/>
    <property type="match status" value="1"/>
</dbReference>
<accession>A0A2U2X7R1</accession>
<dbReference type="RefSeq" id="WP_109351824.1">
    <property type="nucleotide sequence ID" value="NZ_QFRI01000001.1"/>
</dbReference>
<evidence type="ECO:0000256" key="2">
    <source>
        <dbReference type="ARBA" id="ARBA00023315"/>
    </source>
</evidence>
<dbReference type="InterPro" id="IPR000182">
    <property type="entry name" value="GNAT_dom"/>
</dbReference>
<dbReference type="Gene3D" id="3.40.630.30">
    <property type="match status" value="1"/>
</dbReference>
<name>A0A2U2X7R1_9FLAO</name>
<dbReference type="PANTHER" id="PTHR43792:SF8">
    <property type="entry name" value="[RIBOSOMAL PROTEIN US5]-ALANINE N-ACETYLTRANSFERASE"/>
    <property type="match status" value="1"/>
</dbReference>
<protein>
    <submittedName>
        <fullName evidence="5">N-acetyltransferase</fullName>
    </submittedName>
</protein>
<keyword evidence="6" id="KW-1185">Reference proteome</keyword>
<evidence type="ECO:0000313" key="6">
    <source>
        <dbReference type="Proteomes" id="UP000245375"/>
    </source>
</evidence>
<reference evidence="5 6" key="2">
    <citation type="submission" date="2018-05" db="EMBL/GenBank/DDBJ databases">
        <title>Algibacter marinivivus sp. nov., isolated from sample around a algae.</title>
        <authorList>
            <person name="Zhong X."/>
        </authorList>
    </citation>
    <scope>NUCLEOTIDE SEQUENCE [LARGE SCALE GENOMIC DNA]</scope>
    <source>
        <strain evidence="5 6">ZY111</strain>
    </source>
</reference>
<dbReference type="GO" id="GO:0016747">
    <property type="term" value="F:acyltransferase activity, transferring groups other than amino-acyl groups"/>
    <property type="evidence" value="ECO:0007669"/>
    <property type="project" value="InterPro"/>
</dbReference>
<evidence type="ECO:0000256" key="3">
    <source>
        <dbReference type="ARBA" id="ARBA00038502"/>
    </source>
</evidence>
<dbReference type="Pfam" id="PF13302">
    <property type="entry name" value="Acetyltransf_3"/>
    <property type="match status" value="1"/>
</dbReference>
<keyword evidence="2" id="KW-0012">Acyltransferase</keyword>
<dbReference type="AlphaFoldDB" id="A0A2U2X7R1"/>
<organism evidence="5 6">
    <name type="scientific">Algibacter marinivivus</name>
    <dbReference type="NCBI Taxonomy" id="2100723"/>
    <lineage>
        <taxon>Bacteria</taxon>
        <taxon>Pseudomonadati</taxon>
        <taxon>Bacteroidota</taxon>
        <taxon>Flavobacteriia</taxon>
        <taxon>Flavobacteriales</taxon>
        <taxon>Flavobacteriaceae</taxon>
        <taxon>Algibacter</taxon>
    </lineage>
</organism>
<comment type="similarity">
    <text evidence="3">Belongs to the acetyltransferase family. RimJ subfamily.</text>
</comment>
<comment type="caution">
    <text evidence="5">The sequence shown here is derived from an EMBL/GenBank/DDBJ whole genome shotgun (WGS) entry which is preliminary data.</text>
</comment>
<dbReference type="PANTHER" id="PTHR43792">
    <property type="entry name" value="GNAT FAMILY, PUTATIVE (AFU_ORTHOLOGUE AFUA_3G00765)-RELATED-RELATED"/>
    <property type="match status" value="1"/>
</dbReference>
<dbReference type="InterPro" id="IPR016181">
    <property type="entry name" value="Acyl_CoA_acyltransferase"/>
</dbReference>
<dbReference type="Proteomes" id="UP000245375">
    <property type="component" value="Unassembled WGS sequence"/>
</dbReference>
<reference evidence="6" key="1">
    <citation type="submission" date="2018-05" db="EMBL/GenBank/DDBJ databases">
        <title>Algibacter marinivivus sp. nov., isolated from sample around a algae.</title>
        <authorList>
            <person name="Lu D."/>
        </authorList>
    </citation>
    <scope>NUCLEOTIDE SEQUENCE [LARGE SCALE GENOMIC DNA]</scope>
    <source>
        <strain evidence="6">ZY111</strain>
    </source>
</reference>
<dbReference type="InterPro" id="IPR051531">
    <property type="entry name" value="N-acetyltransferase"/>
</dbReference>
<gene>
    <name evidence="5" type="ORF">DIS18_04505</name>
</gene>
<keyword evidence="1 5" id="KW-0808">Transferase</keyword>
<evidence type="ECO:0000313" key="5">
    <source>
        <dbReference type="EMBL" id="PWH83819.1"/>
    </source>
</evidence>
<sequence>MQLNFGSYYITPIQPKDGWHICNFAVANEDRLKRYFPKTLEQNLTPDLSNHFVSKMIKQFEANEVFLFTLREKESRKLVGLIYIKEVDWIKKQGEFAYAIDYNVEGKGLTTEAVKQLSDYAFENLGLDTLQIIVHKSNIGSLKVAENNNFTWIKTLKNEFTPLGENSLNMELYELYKEIE</sequence>
<evidence type="ECO:0000256" key="1">
    <source>
        <dbReference type="ARBA" id="ARBA00022679"/>
    </source>
</evidence>